<dbReference type="PROSITE" id="PS00107">
    <property type="entry name" value="PROTEIN_KINASE_ATP"/>
    <property type="match status" value="1"/>
</dbReference>
<dbReference type="EMBL" id="JAJEQM010000002">
    <property type="protein sequence ID" value="MCC2209701.1"/>
    <property type="molecule type" value="Genomic_DNA"/>
</dbReference>
<dbReference type="InterPro" id="IPR017441">
    <property type="entry name" value="Protein_kinase_ATP_BS"/>
</dbReference>
<dbReference type="SUPFAM" id="SSF63825">
    <property type="entry name" value="YWTD domain"/>
    <property type="match status" value="1"/>
</dbReference>
<evidence type="ECO:0000313" key="6">
    <source>
        <dbReference type="EMBL" id="MCC2209701.1"/>
    </source>
</evidence>
<keyword evidence="6" id="KW-0808">Transferase</keyword>
<dbReference type="Pfam" id="PF16472">
    <property type="entry name" value="DUF5050"/>
    <property type="match status" value="1"/>
</dbReference>
<dbReference type="InterPro" id="IPR000719">
    <property type="entry name" value="Prot_kinase_dom"/>
</dbReference>
<keyword evidence="2 3" id="KW-0067">ATP-binding</keyword>
<dbReference type="Gene3D" id="3.30.200.20">
    <property type="entry name" value="Phosphorylase Kinase, domain 1"/>
    <property type="match status" value="1"/>
</dbReference>
<feature type="domain" description="Protein kinase" evidence="5">
    <location>
        <begin position="18"/>
        <end position="300"/>
    </location>
</feature>
<dbReference type="InterPro" id="IPR032485">
    <property type="entry name" value="LRP1-like_beta_prop"/>
</dbReference>
<dbReference type="GO" id="GO:0004672">
    <property type="term" value="F:protein kinase activity"/>
    <property type="evidence" value="ECO:0007669"/>
    <property type="project" value="InterPro"/>
</dbReference>
<dbReference type="PANTHER" id="PTHR24361:SF678">
    <property type="entry name" value="SPORULATION-SPECIFIC PROTEIN 1"/>
    <property type="match status" value="1"/>
</dbReference>
<dbReference type="GO" id="GO:0005737">
    <property type="term" value="C:cytoplasm"/>
    <property type="evidence" value="ECO:0007669"/>
    <property type="project" value="TreeGrafter"/>
</dbReference>
<keyword evidence="6" id="KW-0418">Kinase</keyword>
<dbReference type="Pfam" id="PF00069">
    <property type="entry name" value="Pkinase"/>
    <property type="match status" value="1"/>
</dbReference>
<dbReference type="GO" id="GO:0005524">
    <property type="term" value="F:ATP binding"/>
    <property type="evidence" value="ECO:0007669"/>
    <property type="project" value="UniProtKB-UniRule"/>
</dbReference>
<evidence type="ECO:0000313" key="7">
    <source>
        <dbReference type="Proteomes" id="UP001198242"/>
    </source>
</evidence>
<evidence type="ECO:0000259" key="5">
    <source>
        <dbReference type="PROSITE" id="PS50011"/>
    </source>
</evidence>
<sequence length="563" mass="64546">MQTNIKIVDTTIHENLGVEIDREIGRGKYGIVYNGVRVDTGKDCAVKVISLPNPELEEKLRDIYGDDENAIENLSREMASRFENEIKSMSRLGNLNILGSQNIVKMYNHMLVQSGIYSHIIILMELALPLKRFLSHEDFSLKKVMQIAYETAYGLKACHTEGIIHRDIKEDNLFIGADGKIKIGDFGVANIDSGGLSKKTEGVGTPHYMAPEIKNNESYDETVDIYSLGIVLYMLLNENKPPFYSSEVDERTAYNMRMMGKQLPPPKYATNKIANIVLKCCQFNPNNRYRNIDMLIKDLEDAENEMSAEELDTIIPYPKRSFKDDEWWEEKFDNNQTMTIHHIEIPQKNILRDTVGAFKDLLQKFGNNTKESQFIEGVYTGRGIAERDMNEEERKVKYMKRLLIILLCVLVVLGTTLVFLYPKTATFYPNESDDYKLYAKYLFLPARKLTDNSASYVNLDGNEVFFSDRKDGKKLYKVNIWTGKETALCDKECHYDVVIGDYIYFTDNSPTGDLYRINKNGEGLQCLIQENCGELKNKNGSLEVWLANLSRFEEIDVNSISKK</sequence>
<evidence type="ECO:0000256" key="2">
    <source>
        <dbReference type="ARBA" id="ARBA00022840"/>
    </source>
</evidence>
<name>A0AAE3DWL5_9FIRM</name>
<dbReference type="SUPFAM" id="SSF56112">
    <property type="entry name" value="Protein kinase-like (PK-like)"/>
    <property type="match status" value="1"/>
</dbReference>
<dbReference type="PROSITE" id="PS00108">
    <property type="entry name" value="PROTEIN_KINASE_ST"/>
    <property type="match status" value="1"/>
</dbReference>
<evidence type="ECO:0000256" key="1">
    <source>
        <dbReference type="ARBA" id="ARBA00022741"/>
    </source>
</evidence>
<keyword evidence="4" id="KW-0812">Transmembrane</keyword>
<dbReference type="Proteomes" id="UP001198242">
    <property type="component" value="Unassembled WGS sequence"/>
</dbReference>
<keyword evidence="4" id="KW-0472">Membrane</keyword>
<reference evidence="6 7" key="1">
    <citation type="submission" date="2021-10" db="EMBL/GenBank/DDBJ databases">
        <title>Anaerobic single-cell dispensing facilitates the cultivation of human gut bacteria.</title>
        <authorList>
            <person name="Afrizal A."/>
        </authorList>
    </citation>
    <scope>NUCLEOTIDE SEQUENCE [LARGE SCALE GENOMIC DNA]</scope>
    <source>
        <strain evidence="6 7">CLA-AA-H232</strain>
    </source>
</reference>
<dbReference type="InterPro" id="IPR008271">
    <property type="entry name" value="Ser/Thr_kinase_AS"/>
</dbReference>
<keyword evidence="1 3" id="KW-0547">Nucleotide-binding</keyword>
<protein>
    <submittedName>
        <fullName evidence="6">Protein kinase</fullName>
    </submittedName>
</protein>
<dbReference type="RefSeq" id="WP_308455839.1">
    <property type="nucleotide sequence ID" value="NZ_JAJEQM010000002.1"/>
</dbReference>
<dbReference type="InterPro" id="IPR011009">
    <property type="entry name" value="Kinase-like_dom_sf"/>
</dbReference>
<dbReference type="CDD" id="cd14014">
    <property type="entry name" value="STKc_PknB_like"/>
    <property type="match status" value="1"/>
</dbReference>
<dbReference type="PROSITE" id="PS50011">
    <property type="entry name" value="PROTEIN_KINASE_DOM"/>
    <property type="match status" value="1"/>
</dbReference>
<dbReference type="PANTHER" id="PTHR24361">
    <property type="entry name" value="MITOGEN-ACTIVATED KINASE KINASE KINASE"/>
    <property type="match status" value="1"/>
</dbReference>
<dbReference type="SMART" id="SM00220">
    <property type="entry name" value="S_TKc"/>
    <property type="match status" value="1"/>
</dbReference>
<proteinExistence type="predicted"/>
<evidence type="ECO:0000256" key="3">
    <source>
        <dbReference type="PROSITE-ProRule" id="PRU10141"/>
    </source>
</evidence>
<keyword evidence="4" id="KW-1133">Transmembrane helix</keyword>
<dbReference type="AlphaFoldDB" id="A0AAE3DWL5"/>
<dbReference type="Gene3D" id="1.10.510.10">
    <property type="entry name" value="Transferase(Phosphotransferase) domain 1"/>
    <property type="match status" value="1"/>
</dbReference>
<accession>A0AAE3DWL5</accession>
<comment type="caution">
    <text evidence="6">The sequence shown here is derived from an EMBL/GenBank/DDBJ whole genome shotgun (WGS) entry which is preliminary data.</text>
</comment>
<keyword evidence="7" id="KW-1185">Reference proteome</keyword>
<organism evidence="6 7">
    <name type="scientific">Hominilimicola fabiformis</name>
    <dbReference type="NCBI Taxonomy" id="2885356"/>
    <lineage>
        <taxon>Bacteria</taxon>
        <taxon>Bacillati</taxon>
        <taxon>Bacillota</taxon>
        <taxon>Clostridia</taxon>
        <taxon>Eubacteriales</taxon>
        <taxon>Oscillospiraceae</taxon>
        <taxon>Hominilimicola</taxon>
    </lineage>
</organism>
<feature type="transmembrane region" description="Helical" evidence="4">
    <location>
        <begin position="402"/>
        <end position="421"/>
    </location>
</feature>
<dbReference type="InterPro" id="IPR053235">
    <property type="entry name" value="Ser_Thr_kinase"/>
</dbReference>
<feature type="binding site" evidence="3">
    <location>
        <position position="47"/>
    </location>
    <ligand>
        <name>ATP</name>
        <dbReference type="ChEBI" id="CHEBI:30616"/>
    </ligand>
</feature>
<gene>
    <name evidence="6" type="ORF">LKE05_02690</name>
</gene>
<evidence type="ECO:0000256" key="4">
    <source>
        <dbReference type="SAM" id="Phobius"/>
    </source>
</evidence>